<dbReference type="Pfam" id="PF00171">
    <property type="entry name" value="Aldedh"/>
    <property type="match status" value="1"/>
</dbReference>
<accession>A0ABS4M500</accession>
<dbReference type="InterPro" id="IPR016162">
    <property type="entry name" value="Ald_DH_N"/>
</dbReference>
<evidence type="ECO:0000256" key="3">
    <source>
        <dbReference type="ARBA" id="ARBA00023027"/>
    </source>
</evidence>
<comment type="similarity">
    <text evidence="1">Belongs to the aldehyde dehydrogenase family.</text>
</comment>
<dbReference type="InterPro" id="IPR016161">
    <property type="entry name" value="Ald_DH/histidinol_DH"/>
</dbReference>
<reference evidence="5 6" key="1">
    <citation type="submission" date="2021-03" db="EMBL/GenBank/DDBJ databases">
        <title>Genomic Encyclopedia of Type Strains, Phase IV (KMG-IV): sequencing the most valuable type-strain genomes for metagenomic binning, comparative biology and taxonomic classification.</title>
        <authorList>
            <person name="Goeker M."/>
        </authorList>
    </citation>
    <scope>NUCLEOTIDE SEQUENCE [LARGE SCALE GENOMIC DNA]</scope>
    <source>
        <strain evidence="5 6">DSM 40499</strain>
    </source>
</reference>
<keyword evidence="2" id="KW-0560">Oxidoreductase</keyword>
<protein>
    <submittedName>
        <fullName evidence="5">Acyl-CoA reductase-like NAD-dependent aldehyde dehydrogenase</fullName>
    </submittedName>
</protein>
<dbReference type="Proteomes" id="UP001519309">
    <property type="component" value="Unassembled WGS sequence"/>
</dbReference>
<organism evidence="5 6">
    <name type="scientific">Streptomyces griseochromogenes</name>
    <dbReference type="NCBI Taxonomy" id="68214"/>
    <lineage>
        <taxon>Bacteria</taxon>
        <taxon>Bacillati</taxon>
        <taxon>Actinomycetota</taxon>
        <taxon>Actinomycetes</taxon>
        <taxon>Kitasatosporales</taxon>
        <taxon>Streptomycetaceae</taxon>
        <taxon>Streptomyces</taxon>
    </lineage>
</organism>
<evidence type="ECO:0000313" key="5">
    <source>
        <dbReference type="EMBL" id="MBP2054749.1"/>
    </source>
</evidence>
<feature type="domain" description="Aldehyde dehydrogenase" evidence="4">
    <location>
        <begin position="57"/>
        <end position="497"/>
    </location>
</feature>
<dbReference type="InterPro" id="IPR016163">
    <property type="entry name" value="Ald_DH_C"/>
</dbReference>
<keyword evidence="3" id="KW-0520">NAD</keyword>
<evidence type="ECO:0000256" key="2">
    <source>
        <dbReference type="ARBA" id="ARBA00023002"/>
    </source>
</evidence>
<name>A0ABS4M500_9ACTN</name>
<comment type="caution">
    <text evidence="5">The sequence shown here is derived from an EMBL/GenBank/DDBJ whole genome shotgun (WGS) entry which is preliminary data.</text>
</comment>
<evidence type="ECO:0000259" key="4">
    <source>
        <dbReference type="Pfam" id="PF00171"/>
    </source>
</evidence>
<evidence type="ECO:0000256" key="1">
    <source>
        <dbReference type="ARBA" id="ARBA00009986"/>
    </source>
</evidence>
<keyword evidence="6" id="KW-1185">Reference proteome</keyword>
<gene>
    <name evidence="5" type="ORF">J2Z21_007759</name>
</gene>
<dbReference type="Gene3D" id="3.40.309.10">
    <property type="entry name" value="Aldehyde Dehydrogenase, Chain A, domain 2"/>
    <property type="match status" value="1"/>
</dbReference>
<proteinExistence type="inferred from homology"/>
<evidence type="ECO:0000313" key="6">
    <source>
        <dbReference type="Proteomes" id="UP001519309"/>
    </source>
</evidence>
<dbReference type="EMBL" id="JAGGLP010000023">
    <property type="protein sequence ID" value="MBP2054749.1"/>
    <property type="molecule type" value="Genomic_DNA"/>
</dbReference>
<sequence length="533" mass="57540">MSAMYSCRQYIGGQDRSGTGWTYCLDARAFLADPRASFTLKRRLELTGGDSPEGDTTGIVGRVALSSPQDVTDALQAARAARREWARTDLDTRMELGPRLHAALTARYDDLLGILISEGHPRRLAEWEIAGMLMGSSAETVAFYRSQLEQRFDGPGHSLALLRKPDGVVCLNPPQNAAAANSFLGTAALGAGNTLVVKAPRTAPLGVAFIYRELVAPVLDELGAPPGTVNLVSGATRPMLRQWLTSPYVDDIMFFGDSDVGLEFGEKCVAHGKKPVLELSGNDCLVVWNDADPDGAVEALLECFYGSGQICMVPKCAIVHPDIADRLLAGLTARCRALRPGYPDDPEVLLSPVLKIDRFHEVLADAERHGCQVLCGGERLDVDGRPSLTGTFLEPTVVRVDGLRDARRVRAVREETFFPLLAVVVPDERDEGELLDSVVEFVNENEYGLRNSLWSADDKVIDTFSREVVNAGLLKVNDSHIGFVPYLGTHGGTGRTGGPFGELNYPILRTSRLQGVAVAKRTPDTAQGAPCGG</sequence>
<dbReference type="PANTHER" id="PTHR42986:SF1">
    <property type="entry name" value="BENZALDEHYDE DEHYDROGENASE YFMT"/>
    <property type="match status" value="1"/>
</dbReference>
<dbReference type="SUPFAM" id="SSF53720">
    <property type="entry name" value="ALDH-like"/>
    <property type="match status" value="1"/>
</dbReference>
<dbReference type="Gene3D" id="3.40.605.10">
    <property type="entry name" value="Aldehyde Dehydrogenase, Chain A, domain 1"/>
    <property type="match status" value="1"/>
</dbReference>
<dbReference type="InterPro" id="IPR015590">
    <property type="entry name" value="Aldehyde_DH_dom"/>
</dbReference>
<dbReference type="PANTHER" id="PTHR42986">
    <property type="entry name" value="BENZALDEHYDE DEHYDROGENASE YFMT"/>
    <property type="match status" value="1"/>
</dbReference>